<dbReference type="AlphaFoldDB" id="A0A5B8LF60"/>
<dbReference type="SMART" id="SM00419">
    <property type="entry name" value="HTH_CRP"/>
    <property type="match status" value="1"/>
</dbReference>
<dbReference type="PANTHER" id="PTHR24567:SF26">
    <property type="entry name" value="REGULATORY PROTEIN YEIL"/>
    <property type="match status" value="1"/>
</dbReference>
<dbReference type="InterPro" id="IPR000595">
    <property type="entry name" value="cNMP-bd_dom"/>
</dbReference>
<organism evidence="5 6">
    <name type="scientific">Sphingomonas panacisoli</name>
    <dbReference type="NCBI Taxonomy" id="1813879"/>
    <lineage>
        <taxon>Bacteria</taxon>
        <taxon>Pseudomonadati</taxon>
        <taxon>Pseudomonadota</taxon>
        <taxon>Alphaproteobacteria</taxon>
        <taxon>Sphingomonadales</taxon>
        <taxon>Sphingomonadaceae</taxon>
        <taxon>Sphingomonas</taxon>
    </lineage>
</organism>
<keyword evidence="3" id="KW-0804">Transcription</keyword>
<dbReference type="InterPro" id="IPR036388">
    <property type="entry name" value="WH-like_DNA-bd_sf"/>
</dbReference>
<keyword evidence="2" id="KW-0238">DNA-binding</keyword>
<evidence type="ECO:0000256" key="2">
    <source>
        <dbReference type="ARBA" id="ARBA00023125"/>
    </source>
</evidence>
<keyword evidence="6" id="KW-1185">Reference proteome</keyword>
<evidence type="ECO:0000259" key="4">
    <source>
        <dbReference type="PROSITE" id="PS51063"/>
    </source>
</evidence>
<accession>A0A5B8LF60</accession>
<dbReference type="SUPFAM" id="SSF51206">
    <property type="entry name" value="cAMP-binding domain-like"/>
    <property type="match status" value="1"/>
</dbReference>
<dbReference type="SMART" id="SM00100">
    <property type="entry name" value="cNMP"/>
    <property type="match status" value="1"/>
</dbReference>
<reference evidence="5 6" key="1">
    <citation type="submission" date="2019-07" db="EMBL/GenBank/DDBJ databases">
        <title>Full genome sequence of Sphingomonas sp. 4R-6-7(HKS19).</title>
        <authorList>
            <person name="Im W.-T."/>
        </authorList>
    </citation>
    <scope>NUCLEOTIDE SEQUENCE [LARGE SCALE GENOMIC DNA]</scope>
    <source>
        <strain evidence="5 6">HKS19</strain>
    </source>
</reference>
<sequence>MHNRISALLPEKQQDLEMAPASLVRKFELCGILSSCDRDMMTRLLGPPKTVNRHAVIRRENDPVTGAYLLVEGWVSSSTLRNDGGVFISHFYLPGDIVGASSLAHCSASDTLTALSPTVVAPLSKARLGDLFVQSPRLAAVLYLDAMREAVAFADRMAAVARSSAESRVAALLLDLFDRACTIDAGQADLFDFPLTQQDIGDALGLTSVHVSRMMRGFIDRAWIRRSARAFIVKDAAALRALAGIPRRLVDTGGDWLPATR</sequence>
<evidence type="ECO:0000256" key="1">
    <source>
        <dbReference type="ARBA" id="ARBA00023015"/>
    </source>
</evidence>
<dbReference type="GO" id="GO:0005829">
    <property type="term" value="C:cytosol"/>
    <property type="evidence" value="ECO:0007669"/>
    <property type="project" value="TreeGrafter"/>
</dbReference>
<feature type="domain" description="HTH crp-type" evidence="4">
    <location>
        <begin position="163"/>
        <end position="237"/>
    </location>
</feature>
<evidence type="ECO:0000313" key="5">
    <source>
        <dbReference type="EMBL" id="QDZ06827.1"/>
    </source>
</evidence>
<dbReference type="InterPro" id="IPR014710">
    <property type="entry name" value="RmlC-like_jellyroll"/>
</dbReference>
<dbReference type="Pfam" id="PF00027">
    <property type="entry name" value="cNMP_binding"/>
    <property type="match status" value="1"/>
</dbReference>
<dbReference type="GO" id="GO:0003677">
    <property type="term" value="F:DNA binding"/>
    <property type="evidence" value="ECO:0007669"/>
    <property type="project" value="UniProtKB-KW"/>
</dbReference>
<protein>
    <submittedName>
        <fullName evidence="5">Crp/Fnr family transcriptional regulator</fullName>
    </submittedName>
</protein>
<proteinExistence type="predicted"/>
<dbReference type="InterPro" id="IPR050397">
    <property type="entry name" value="Env_Response_Regulators"/>
</dbReference>
<dbReference type="InterPro" id="IPR012318">
    <property type="entry name" value="HTH_CRP"/>
</dbReference>
<dbReference type="Pfam" id="PF13545">
    <property type="entry name" value="HTH_Crp_2"/>
    <property type="match status" value="1"/>
</dbReference>
<dbReference type="InterPro" id="IPR036390">
    <property type="entry name" value="WH_DNA-bd_sf"/>
</dbReference>
<dbReference type="RefSeq" id="WP_146569911.1">
    <property type="nucleotide sequence ID" value="NZ_CP042306.1"/>
</dbReference>
<evidence type="ECO:0000313" key="6">
    <source>
        <dbReference type="Proteomes" id="UP000315673"/>
    </source>
</evidence>
<keyword evidence="1" id="KW-0805">Transcription regulation</keyword>
<dbReference type="EMBL" id="CP042306">
    <property type="protein sequence ID" value="QDZ06827.1"/>
    <property type="molecule type" value="Genomic_DNA"/>
</dbReference>
<evidence type="ECO:0000256" key="3">
    <source>
        <dbReference type="ARBA" id="ARBA00023163"/>
    </source>
</evidence>
<dbReference type="KEGG" id="spai:FPZ24_04500"/>
<gene>
    <name evidence="5" type="ORF">FPZ24_04500</name>
</gene>
<dbReference type="Gene3D" id="2.60.120.10">
    <property type="entry name" value="Jelly Rolls"/>
    <property type="match status" value="1"/>
</dbReference>
<dbReference type="PANTHER" id="PTHR24567">
    <property type="entry name" value="CRP FAMILY TRANSCRIPTIONAL REGULATORY PROTEIN"/>
    <property type="match status" value="1"/>
</dbReference>
<dbReference type="CDD" id="cd00092">
    <property type="entry name" value="HTH_CRP"/>
    <property type="match status" value="1"/>
</dbReference>
<dbReference type="CDD" id="cd00038">
    <property type="entry name" value="CAP_ED"/>
    <property type="match status" value="1"/>
</dbReference>
<dbReference type="Proteomes" id="UP000315673">
    <property type="component" value="Chromosome"/>
</dbReference>
<dbReference type="GO" id="GO:0003700">
    <property type="term" value="F:DNA-binding transcription factor activity"/>
    <property type="evidence" value="ECO:0007669"/>
    <property type="project" value="TreeGrafter"/>
</dbReference>
<dbReference type="PROSITE" id="PS51063">
    <property type="entry name" value="HTH_CRP_2"/>
    <property type="match status" value="1"/>
</dbReference>
<dbReference type="OrthoDB" id="6155297at2"/>
<dbReference type="SUPFAM" id="SSF46785">
    <property type="entry name" value="Winged helix' DNA-binding domain"/>
    <property type="match status" value="1"/>
</dbReference>
<dbReference type="Gene3D" id="1.10.10.10">
    <property type="entry name" value="Winged helix-like DNA-binding domain superfamily/Winged helix DNA-binding domain"/>
    <property type="match status" value="1"/>
</dbReference>
<dbReference type="InterPro" id="IPR018490">
    <property type="entry name" value="cNMP-bd_dom_sf"/>
</dbReference>
<name>A0A5B8LF60_9SPHN</name>